<dbReference type="GeneID" id="68117492"/>
<keyword evidence="6" id="KW-1185">Reference proteome</keyword>
<dbReference type="OrthoDB" id="1419803at2759"/>
<dbReference type="Pfam" id="PF00023">
    <property type="entry name" value="Ank"/>
    <property type="match status" value="1"/>
</dbReference>
<dbReference type="VEuPathDB" id="AmoebaDB:NfTy_010940"/>
<dbReference type="PANTHER" id="PTHR24198">
    <property type="entry name" value="ANKYRIN REPEAT AND PROTEIN KINASE DOMAIN-CONTAINING PROTEIN"/>
    <property type="match status" value="1"/>
</dbReference>
<reference evidence="5 6" key="1">
    <citation type="journal article" date="2019" name="Sci. Rep.">
        <title>Nanopore sequencing improves the draft genome of the human pathogenic amoeba Naegleria fowleri.</title>
        <authorList>
            <person name="Liechti N."/>
            <person name="Schurch N."/>
            <person name="Bruggmann R."/>
            <person name="Wittwer M."/>
        </authorList>
    </citation>
    <scope>NUCLEOTIDE SEQUENCE [LARGE SCALE GENOMIC DNA]</scope>
    <source>
        <strain evidence="5 6">ATCC 30894</strain>
    </source>
</reference>
<proteinExistence type="predicted"/>
<dbReference type="Pfam" id="PF12796">
    <property type="entry name" value="Ank_2"/>
    <property type="match status" value="1"/>
</dbReference>
<dbReference type="VEuPathDB" id="AmoebaDB:NF0088310"/>
<evidence type="ECO:0000256" key="2">
    <source>
        <dbReference type="ARBA" id="ARBA00023043"/>
    </source>
</evidence>
<accession>A0A6A5C8F6</accession>
<gene>
    <name evidence="5" type="ORF">FDP41_010277</name>
</gene>
<evidence type="ECO:0000256" key="1">
    <source>
        <dbReference type="ARBA" id="ARBA00022737"/>
    </source>
</evidence>
<evidence type="ECO:0000256" key="3">
    <source>
        <dbReference type="PROSITE-ProRule" id="PRU00023"/>
    </source>
</evidence>
<dbReference type="SMART" id="SM00248">
    <property type="entry name" value="ANK"/>
    <property type="match status" value="9"/>
</dbReference>
<dbReference type="VEuPathDB" id="AmoebaDB:FDP41_010277"/>
<name>A0A6A5C8F6_NAEFO</name>
<dbReference type="SUPFAM" id="SSF48403">
    <property type="entry name" value="Ankyrin repeat"/>
    <property type="match status" value="2"/>
</dbReference>
<feature type="region of interest" description="Disordered" evidence="4">
    <location>
        <begin position="498"/>
        <end position="518"/>
    </location>
</feature>
<feature type="compositionally biased region" description="Low complexity" evidence="4">
    <location>
        <begin position="502"/>
        <end position="518"/>
    </location>
</feature>
<dbReference type="InterPro" id="IPR036770">
    <property type="entry name" value="Ankyrin_rpt-contain_sf"/>
</dbReference>
<protein>
    <submittedName>
        <fullName evidence="5">Uncharacterized protein</fullName>
    </submittedName>
</protein>
<evidence type="ECO:0000313" key="5">
    <source>
        <dbReference type="EMBL" id="KAF0983212.1"/>
    </source>
</evidence>
<comment type="caution">
    <text evidence="5">The sequence shown here is derived from an EMBL/GenBank/DDBJ whole genome shotgun (WGS) entry which is preliminary data.</text>
</comment>
<dbReference type="Proteomes" id="UP000444721">
    <property type="component" value="Unassembled WGS sequence"/>
</dbReference>
<keyword evidence="1" id="KW-0677">Repeat</keyword>
<dbReference type="PROSITE" id="PS50088">
    <property type="entry name" value="ANK_REPEAT"/>
    <property type="match status" value="2"/>
</dbReference>
<evidence type="ECO:0000256" key="4">
    <source>
        <dbReference type="SAM" id="MobiDB-lite"/>
    </source>
</evidence>
<feature type="repeat" description="ANK" evidence="3">
    <location>
        <begin position="243"/>
        <end position="265"/>
    </location>
</feature>
<feature type="repeat" description="ANK" evidence="3">
    <location>
        <begin position="193"/>
        <end position="219"/>
    </location>
</feature>
<organism evidence="5 6">
    <name type="scientific">Naegleria fowleri</name>
    <name type="common">Brain eating amoeba</name>
    <dbReference type="NCBI Taxonomy" id="5763"/>
    <lineage>
        <taxon>Eukaryota</taxon>
        <taxon>Discoba</taxon>
        <taxon>Heterolobosea</taxon>
        <taxon>Tetramitia</taxon>
        <taxon>Eutetramitia</taxon>
        <taxon>Vahlkampfiidae</taxon>
        <taxon>Naegleria</taxon>
    </lineage>
</organism>
<keyword evidence="2 3" id="KW-0040">ANK repeat</keyword>
<dbReference type="EMBL" id="VFQX01000006">
    <property type="protein sequence ID" value="KAF0983212.1"/>
    <property type="molecule type" value="Genomic_DNA"/>
</dbReference>
<dbReference type="AlphaFoldDB" id="A0A6A5C8F6"/>
<evidence type="ECO:0000313" key="6">
    <source>
        <dbReference type="Proteomes" id="UP000444721"/>
    </source>
</evidence>
<dbReference type="PROSITE" id="PS50297">
    <property type="entry name" value="ANK_REP_REGION"/>
    <property type="match status" value="2"/>
</dbReference>
<dbReference type="Gene3D" id="1.25.40.20">
    <property type="entry name" value="Ankyrin repeat-containing domain"/>
    <property type="match status" value="3"/>
</dbReference>
<dbReference type="VEuPathDB" id="AmoebaDB:NF0001990"/>
<sequence length="597" mass="66463">MTSLSIPCTVLLRINNNNNNNLNTSTLSKSSSSPITTTSCPSMTTCTMTGSVHPNSGLVSITSMMDSTTKEIFSHILHQSTHRVNTLHFTPKEWSQLLFKAIQFGDENVVKALLEWGDYENHKILQRVHLSNSGLHSNVTHHSPNYLPYNLESGDEQSYGATALHKACSLNRPQMVSLLLQRNDVNRCVKDHSQSTPMHYAASNGSLECVMLLLMKGENSMSEGIGSQKQSCQQVQLDSKDAFGNTPIHLAMKHKHYHVVSALLNYCPNLVNSRRSNSRTLLHMVVENCDVTGLSLITKEHLEAASKIYIYAKDENGLTPLMLLVKDFSRLSENSQLRKKHLFSMLIQLLSLYDLSELSLVNKHVDHHSKNLFHLACVHNCADVVRIMALFLNRELYLNMLKQCDKNGQTPFHTACKYGADEVLKTFMLMVHNESTIIDISTKSKHYTSREDYLECKDKDGNTPLHVAALSLAHVSPVNDDDDDSPLPRAVSLSASCSDLPSATTTTTKSNRSSASSNTLSLPITFGIMNSKFSHNTRSPVSTSPPCDEDGSSYVRCIEALFPIVSLDIENSKKQNVLELLNKTSFFENSNIFSIKN</sequence>
<dbReference type="InterPro" id="IPR002110">
    <property type="entry name" value="Ankyrin_rpt"/>
</dbReference>
<dbReference type="PANTHER" id="PTHR24198:SF165">
    <property type="entry name" value="ANKYRIN REPEAT-CONTAINING PROTEIN-RELATED"/>
    <property type="match status" value="1"/>
</dbReference>
<dbReference type="RefSeq" id="XP_044567925.1">
    <property type="nucleotide sequence ID" value="XM_044700557.1"/>
</dbReference>